<evidence type="ECO:0000313" key="13">
    <source>
        <dbReference type="Proteomes" id="UP000324585"/>
    </source>
</evidence>
<evidence type="ECO:0000256" key="3">
    <source>
        <dbReference type="ARBA" id="ARBA00004586"/>
    </source>
</evidence>
<gene>
    <name evidence="12" type="ORF">FVE85_4527</name>
</gene>
<accession>A0A5J4YJS7</accession>
<keyword evidence="8 11" id="KW-0472">Membrane</keyword>
<dbReference type="Pfam" id="PF07787">
    <property type="entry name" value="TMEM43"/>
    <property type="match status" value="1"/>
</dbReference>
<dbReference type="PANTHER" id="PTHR13416:SF2">
    <property type="entry name" value="TRANSMEMBRANE PROTEIN 43"/>
    <property type="match status" value="1"/>
</dbReference>
<keyword evidence="5 11" id="KW-0812">Transmembrane</keyword>
<keyword evidence="9" id="KW-0539">Nucleus</keyword>
<feature type="transmembrane region" description="Helical" evidence="11">
    <location>
        <begin position="345"/>
        <end position="364"/>
    </location>
</feature>
<proteinExistence type="inferred from homology"/>
<comment type="caution">
    <text evidence="12">The sequence shown here is derived from an EMBL/GenBank/DDBJ whole genome shotgun (WGS) entry which is preliminary data.</text>
</comment>
<dbReference type="GO" id="GO:0071763">
    <property type="term" value="P:nuclear membrane organization"/>
    <property type="evidence" value="ECO:0007669"/>
    <property type="project" value="TreeGrafter"/>
</dbReference>
<evidence type="ECO:0000256" key="10">
    <source>
        <dbReference type="SAM" id="MobiDB-lite"/>
    </source>
</evidence>
<organism evidence="12 13">
    <name type="scientific">Porphyridium purpureum</name>
    <name type="common">Red alga</name>
    <name type="synonym">Porphyridium cruentum</name>
    <dbReference type="NCBI Taxonomy" id="35688"/>
    <lineage>
        <taxon>Eukaryota</taxon>
        <taxon>Rhodophyta</taxon>
        <taxon>Bangiophyceae</taxon>
        <taxon>Porphyridiales</taxon>
        <taxon>Porphyridiaceae</taxon>
        <taxon>Porphyridium</taxon>
    </lineage>
</organism>
<evidence type="ECO:0000256" key="11">
    <source>
        <dbReference type="SAM" id="Phobius"/>
    </source>
</evidence>
<name>A0A5J4YJS7_PORPP</name>
<evidence type="ECO:0000256" key="4">
    <source>
        <dbReference type="ARBA" id="ARBA00006627"/>
    </source>
</evidence>
<keyword evidence="6" id="KW-0256">Endoplasmic reticulum</keyword>
<feature type="region of interest" description="Disordered" evidence="10">
    <location>
        <begin position="1"/>
        <end position="39"/>
    </location>
</feature>
<comment type="subcellular location">
    <subcellularLocation>
        <location evidence="1">Endomembrane system</location>
        <topology evidence="1">Multi-pass membrane protein</topology>
    </subcellularLocation>
    <subcellularLocation>
        <location evidence="3">Endoplasmic reticulum membrane</location>
    </subcellularLocation>
    <subcellularLocation>
        <location evidence="2">Nucleus envelope</location>
    </subcellularLocation>
</comment>
<evidence type="ECO:0000313" key="12">
    <source>
        <dbReference type="EMBL" id="KAA8491110.1"/>
    </source>
</evidence>
<evidence type="ECO:0000256" key="6">
    <source>
        <dbReference type="ARBA" id="ARBA00022824"/>
    </source>
</evidence>
<dbReference type="GO" id="GO:0006629">
    <property type="term" value="P:lipid metabolic process"/>
    <property type="evidence" value="ECO:0007669"/>
    <property type="project" value="TreeGrafter"/>
</dbReference>
<evidence type="ECO:0000256" key="8">
    <source>
        <dbReference type="ARBA" id="ARBA00023136"/>
    </source>
</evidence>
<dbReference type="PANTHER" id="PTHR13416">
    <property type="match status" value="1"/>
</dbReference>
<evidence type="ECO:0000256" key="7">
    <source>
        <dbReference type="ARBA" id="ARBA00022989"/>
    </source>
</evidence>
<feature type="transmembrane region" description="Helical" evidence="11">
    <location>
        <begin position="401"/>
        <end position="423"/>
    </location>
</feature>
<reference evidence="13" key="1">
    <citation type="journal article" date="2019" name="Nat. Commun.">
        <title>Expansion of phycobilisome linker gene families in mesophilic red algae.</title>
        <authorList>
            <person name="Lee J."/>
            <person name="Kim D."/>
            <person name="Bhattacharya D."/>
            <person name="Yoon H.S."/>
        </authorList>
    </citation>
    <scope>NUCLEOTIDE SEQUENCE [LARGE SCALE GENOMIC DNA]</scope>
    <source>
        <strain evidence="13">CCMP 1328</strain>
    </source>
</reference>
<dbReference type="GO" id="GO:0005637">
    <property type="term" value="C:nuclear inner membrane"/>
    <property type="evidence" value="ECO:0007669"/>
    <property type="project" value="TreeGrafter"/>
</dbReference>
<feature type="transmembrane region" description="Helical" evidence="11">
    <location>
        <begin position="54"/>
        <end position="74"/>
    </location>
</feature>
<dbReference type="EMBL" id="VRMN01000016">
    <property type="protein sequence ID" value="KAA8491110.1"/>
    <property type="molecule type" value="Genomic_DNA"/>
</dbReference>
<evidence type="ECO:0008006" key="14">
    <source>
        <dbReference type="Google" id="ProtNLM"/>
    </source>
</evidence>
<evidence type="ECO:0000256" key="1">
    <source>
        <dbReference type="ARBA" id="ARBA00004127"/>
    </source>
</evidence>
<keyword evidence="7 11" id="KW-1133">Transmembrane helix</keyword>
<feature type="compositionally biased region" description="Basic and acidic residues" evidence="10">
    <location>
        <begin position="21"/>
        <end position="37"/>
    </location>
</feature>
<dbReference type="GO" id="GO:0005789">
    <property type="term" value="C:endoplasmic reticulum membrane"/>
    <property type="evidence" value="ECO:0007669"/>
    <property type="project" value="UniProtKB-SubCell"/>
</dbReference>
<evidence type="ECO:0000256" key="2">
    <source>
        <dbReference type="ARBA" id="ARBA00004259"/>
    </source>
</evidence>
<sequence>MPYQTFEIEDPPDEAGVSGGDRGKQRSGEDVPHRKDAGGNVTGGAVAAAASLDAVFYMVFAVLLGCTGTLMLIWNERVLVQDENAWSQAVRRARSIDFADIRLSVQDQDVLFGCAAPDAVPLNDPMFGIQNAVGQSMQRVVETFQWIETESVGDIEVMLTYEQAWSAALFNSSMFRIPSEKHANPTRRLFENVRFGSVEFHIAHRFVVSEMIAAPLEEHAQRMELPALSELVKVPALHNLLSSSSASWNPEVVEHNTELLLHNRDACDKPLCIGDTRVHYRLLALPVISLLGQVHRTSPGVPPMLVPFTASDGERISAAVPGCLHSKHDLLNEEQQASRARVWPVRIFGFLLLVIAFALVLPYVHRGAWLEALTGEFTQRKIGPLLFGLVMGTVYSGLVVLIYYFVFHPLSIVFVIGALLWLASRQRSGS</sequence>
<dbReference type="AlphaFoldDB" id="A0A5J4YJS7"/>
<evidence type="ECO:0000256" key="5">
    <source>
        <dbReference type="ARBA" id="ARBA00022692"/>
    </source>
</evidence>
<protein>
    <recommendedName>
        <fullName evidence="14">Transmembrane protein</fullName>
    </recommendedName>
</protein>
<evidence type="ECO:0000256" key="9">
    <source>
        <dbReference type="ARBA" id="ARBA00023242"/>
    </source>
</evidence>
<dbReference type="InterPro" id="IPR012430">
    <property type="entry name" value="TMEM43_fam"/>
</dbReference>
<dbReference type="Proteomes" id="UP000324585">
    <property type="component" value="Unassembled WGS sequence"/>
</dbReference>
<comment type="similarity">
    <text evidence="4">Belongs to the TMEM43 family.</text>
</comment>
<keyword evidence="13" id="KW-1185">Reference proteome</keyword>